<feature type="domain" description="SnoaL-like" evidence="1">
    <location>
        <begin position="22"/>
        <end position="118"/>
    </location>
</feature>
<dbReference type="Gene3D" id="3.10.450.50">
    <property type="match status" value="1"/>
</dbReference>
<dbReference type="InterPro" id="IPR032710">
    <property type="entry name" value="NTF2-like_dom_sf"/>
</dbReference>
<keyword evidence="3" id="KW-1185">Reference proteome</keyword>
<organism evidence="2 3">
    <name type="scientific">Paraburkholderia sediminicola</name>
    <dbReference type="NCBI Taxonomy" id="458836"/>
    <lineage>
        <taxon>Bacteria</taxon>
        <taxon>Pseudomonadati</taxon>
        <taxon>Pseudomonadota</taxon>
        <taxon>Betaproteobacteria</taxon>
        <taxon>Burkholderiales</taxon>
        <taxon>Burkholderiaceae</taxon>
        <taxon>Paraburkholderia</taxon>
    </lineage>
</organism>
<protein>
    <recommendedName>
        <fullName evidence="1">SnoaL-like domain-containing protein</fullName>
    </recommendedName>
</protein>
<dbReference type="RefSeq" id="WP_175050611.1">
    <property type="nucleotide sequence ID" value="NZ_CADIKC010000002.1"/>
</dbReference>
<dbReference type="SUPFAM" id="SSF54427">
    <property type="entry name" value="NTF2-like"/>
    <property type="match status" value="1"/>
</dbReference>
<evidence type="ECO:0000313" key="2">
    <source>
        <dbReference type="EMBL" id="CAB3676697.1"/>
    </source>
</evidence>
<dbReference type="EMBL" id="CADIKC010000002">
    <property type="protein sequence ID" value="CAB3676697.1"/>
    <property type="molecule type" value="Genomic_DNA"/>
</dbReference>
<dbReference type="Proteomes" id="UP000494255">
    <property type="component" value="Unassembled WGS sequence"/>
</dbReference>
<sequence>MVQLNKRSKAWREIAGDIGISFVDAVNDFDADRLIDLFAQDAHVNDQLRDFWGKDAIADWIRREIAGERFCMDVIEARLHFGDLILSAEVGGDFDKTGLPSPLILNFIFSFFDEKIVRLIVLVTRPGETEPDVRIAGS</sequence>
<reference evidence="2 3" key="1">
    <citation type="submission" date="2020-04" db="EMBL/GenBank/DDBJ databases">
        <authorList>
            <person name="De Canck E."/>
        </authorList>
    </citation>
    <scope>NUCLEOTIDE SEQUENCE [LARGE SCALE GENOMIC DNA]</scope>
    <source>
        <strain evidence="2 3">LMG 24238</strain>
    </source>
</reference>
<accession>A0A6J5ASB1</accession>
<dbReference type="GeneID" id="97041028"/>
<evidence type="ECO:0000259" key="1">
    <source>
        <dbReference type="Pfam" id="PF12680"/>
    </source>
</evidence>
<gene>
    <name evidence="2" type="ORF">LMG24238_02398</name>
</gene>
<dbReference type="Pfam" id="PF12680">
    <property type="entry name" value="SnoaL_2"/>
    <property type="match status" value="1"/>
</dbReference>
<dbReference type="AlphaFoldDB" id="A0A6J5ASB1"/>
<name>A0A6J5ASB1_9BURK</name>
<evidence type="ECO:0000313" key="3">
    <source>
        <dbReference type="Proteomes" id="UP000494255"/>
    </source>
</evidence>
<proteinExistence type="predicted"/>
<dbReference type="InterPro" id="IPR037401">
    <property type="entry name" value="SnoaL-like"/>
</dbReference>